<dbReference type="InterPro" id="IPR012677">
    <property type="entry name" value="Nucleotide-bd_a/b_plait_sf"/>
</dbReference>
<feature type="compositionally biased region" description="Low complexity" evidence="3">
    <location>
        <begin position="440"/>
        <end position="452"/>
    </location>
</feature>
<feature type="compositionally biased region" description="Polar residues" evidence="3">
    <location>
        <begin position="484"/>
        <end position="495"/>
    </location>
</feature>
<dbReference type="SUPFAM" id="SSF54928">
    <property type="entry name" value="RNA-binding domain, RBD"/>
    <property type="match status" value="1"/>
</dbReference>
<feature type="compositionally biased region" description="Gly residues" evidence="3">
    <location>
        <begin position="416"/>
        <end position="438"/>
    </location>
</feature>
<gene>
    <name evidence="6" type="ORF">TanjilG_10457</name>
</gene>
<evidence type="ECO:0000259" key="5">
    <source>
        <dbReference type="PROSITE" id="PS50177"/>
    </source>
</evidence>
<feature type="domain" description="RRM" evidence="4">
    <location>
        <begin position="295"/>
        <end position="357"/>
    </location>
</feature>
<evidence type="ECO:0000256" key="2">
    <source>
        <dbReference type="PROSITE-ProRule" id="PRU00176"/>
    </source>
</evidence>
<accession>A0A4P1R4J9</accession>
<feature type="region of interest" description="Disordered" evidence="3">
    <location>
        <begin position="259"/>
        <end position="287"/>
    </location>
</feature>
<dbReference type="InterPro" id="IPR039539">
    <property type="entry name" value="Ras_GTPase_bind_prot"/>
</dbReference>
<dbReference type="PROSITE" id="PS50102">
    <property type="entry name" value="RRM"/>
    <property type="match status" value="1"/>
</dbReference>
<dbReference type="Gene3D" id="3.10.450.50">
    <property type="match status" value="1"/>
</dbReference>
<evidence type="ECO:0008006" key="8">
    <source>
        <dbReference type="Google" id="ProtNLM"/>
    </source>
</evidence>
<keyword evidence="7" id="KW-1185">Reference proteome</keyword>
<sequence>MASSEQQVPPRTPAADIVGNAFVDQYYHMLHESPELVHKFYQEVSKLGRPEQNGLMGITTTLADINKKILSLGYGELSAEIISVDAQESYGGGVLVLVTGFITGEDNIKQKFTQCFFLAPQEKGYFVLNDVFRYVNENGFEESARDIGSPVSHDNVADPTVSEAQVSEQISVTAEEGEGEEVYNAENGQASIEEEEEAPVPEVVDEIPDDSQIVAGLTSQIEDVPKKSYASIVKVTKESPAQSSTAAVVSLKYVVKSQDQQGTAAPPPPNTSETNVSSINTNDIGNNQETEAEGYSIYVKGLSPNATPALVENEFKKFGPIKSGGVQVRTQKGFSFGFVEFEVASAMQSALEGKPIQYALFLLFSYPSSCLELPDKGDNAMFIVNMLLLPLRSVGNSRIRFPTGRAPGYRSEGSRGRGGNYGNGRGYGRGGDFNGRGDYGYRNGNRGGFSSRGDGGYQRSDNTGASGGGRNDHTGASGGRVNRTGGSAVNATPKTTAVRVPASA</sequence>
<feature type="region of interest" description="Disordered" evidence="3">
    <location>
        <begin position="173"/>
        <end position="200"/>
    </location>
</feature>
<dbReference type="PANTHER" id="PTHR10693">
    <property type="entry name" value="RAS GTPASE-ACTIVATING PROTEIN-BINDING PROTEIN"/>
    <property type="match status" value="1"/>
</dbReference>
<proteinExistence type="predicted"/>
<dbReference type="Gene3D" id="3.30.70.330">
    <property type="match status" value="1"/>
</dbReference>
<dbReference type="GO" id="GO:0003729">
    <property type="term" value="F:mRNA binding"/>
    <property type="evidence" value="ECO:0007669"/>
    <property type="project" value="TreeGrafter"/>
</dbReference>
<dbReference type="InterPro" id="IPR000504">
    <property type="entry name" value="RRM_dom"/>
</dbReference>
<organism evidence="6 7">
    <name type="scientific">Lupinus angustifolius</name>
    <name type="common">Narrow-leaved blue lupine</name>
    <dbReference type="NCBI Taxonomy" id="3871"/>
    <lineage>
        <taxon>Eukaryota</taxon>
        <taxon>Viridiplantae</taxon>
        <taxon>Streptophyta</taxon>
        <taxon>Embryophyta</taxon>
        <taxon>Tracheophyta</taxon>
        <taxon>Spermatophyta</taxon>
        <taxon>Magnoliopsida</taxon>
        <taxon>eudicotyledons</taxon>
        <taxon>Gunneridae</taxon>
        <taxon>Pentapetalae</taxon>
        <taxon>rosids</taxon>
        <taxon>fabids</taxon>
        <taxon>Fabales</taxon>
        <taxon>Fabaceae</taxon>
        <taxon>Papilionoideae</taxon>
        <taxon>50 kb inversion clade</taxon>
        <taxon>genistoids sensu lato</taxon>
        <taxon>core genistoids</taxon>
        <taxon>Genisteae</taxon>
        <taxon>Lupinus</taxon>
    </lineage>
</organism>
<dbReference type="InterPro" id="IPR032710">
    <property type="entry name" value="NTF2-like_dom_sf"/>
</dbReference>
<dbReference type="GO" id="GO:1990904">
    <property type="term" value="C:ribonucleoprotein complex"/>
    <property type="evidence" value="ECO:0007669"/>
    <property type="project" value="TreeGrafter"/>
</dbReference>
<reference evidence="6 7" key="1">
    <citation type="journal article" date="2017" name="Plant Biotechnol. J.">
        <title>A comprehensive draft genome sequence for lupin (Lupinus angustifolius), an emerging health food: insights into plant-microbe interactions and legume evolution.</title>
        <authorList>
            <person name="Hane J.K."/>
            <person name="Ming Y."/>
            <person name="Kamphuis L.G."/>
            <person name="Nelson M.N."/>
            <person name="Garg G."/>
            <person name="Atkins C.A."/>
            <person name="Bayer P.E."/>
            <person name="Bravo A."/>
            <person name="Bringans S."/>
            <person name="Cannon S."/>
            <person name="Edwards D."/>
            <person name="Foley R."/>
            <person name="Gao L.L."/>
            <person name="Harrison M.J."/>
            <person name="Huang W."/>
            <person name="Hurgobin B."/>
            <person name="Li S."/>
            <person name="Liu C.W."/>
            <person name="McGrath A."/>
            <person name="Morahan G."/>
            <person name="Murray J."/>
            <person name="Weller J."/>
            <person name="Jian J."/>
            <person name="Singh K.B."/>
        </authorList>
    </citation>
    <scope>NUCLEOTIDE SEQUENCE [LARGE SCALE GENOMIC DNA]</scope>
    <source>
        <strain evidence="7">cv. Tanjil</strain>
        <tissue evidence="6">Whole plant</tissue>
    </source>
</reference>
<evidence type="ECO:0000256" key="1">
    <source>
        <dbReference type="ARBA" id="ARBA00022884"/>
    </source>
</evidence>
<dbReference type="SUPFAM" id="SSF54427">
    <property type="entry name" value="NTF2-like"/>
    <property type="match status" value="1"/>
</dbReference>
<name>A0A4P1R4J9_LUPAN</name>
<evidence type="ECO:0000313" key="7">
    <source>
        <dbReference type="Proteomes" id="UP000188354"/>
    </source>
</evidence>
<protein>
    <recommendedName>
        <fullName evidence="8">NTF2 domain-containing protein</fullName>
    </recommendedName>
</protein>
<dbReference type="PROSITE" id="PS50177">
    <property type="entry name" value="NTF2_DOMAIN"/>
    <property type="match status" value="1"/>
</dbReference>
<feature type="compositionally biased region" description="Polar residues" evidence="3">
    <location>
        <begin position="271"/>
        <end position="287"/>
    </location>
</feature>
<dbReference type="PANTHER" id="PTHR10693:SF20">
    <property type="entry name" value="AT27578P"/>
    <property type="match status" value="1"/>
</dbReference>
<dbReference type="EMBL" id="CM007371">
    <property type="protein sequence ID" value="OIW01296.1"/>
    <property type="molecule type" value="Genomic_DNA"/>
</dbReference>
<dbReference type="InterPro" id="IPR035979">
    <property type="entry name" value="RBD_domain_sf"/>
</dbReference>
<feature type="region of interest" description="Disordered" evidence="3">
    <location>
        <begin position="144"/>
        <end position="163"/>
    </location>
</feature>
<dbReference type="Pfam" id="PF02136">
    <property type="entry name" value="NTF2"/>
    <property type="match status" value="1"/>
</dbReference>
<evidence type="ECO:0000256" key="3">
    <source>
        <dbReference type="SAM" id="MobiDB-lite"/>
    </source>
</evidence>
<dbReference type="InterPro" id="IPR002075">
    <property type="entry name" value="NTF2_dom"/>
</dbReference>
<dbReference type="InterPro" id="IPR018222">
    <property type="entry name" value="Nuclear_transport_factor_2_euk"/>
</dbReference>
<dbReference type="Pfam" id="PF00076">
    <property type="entry name" value="RRM_1"/>
    <property type="match status" value="1"/>
</dbReference>
<feature type="domain" description="NTF2" evidence="5">
    <location>
        <begin position="18"/>
        <end position="134"/>
    </location>
</feature>
<evidence type="ECO:0000313" key="6">
    <source>
        <dbReference type="EMBL" id="OIW01296.1"/>
    </source>
</evidence>
<dbReference type="CDD" id="cd00590">
    <property type="entry name" value="RRM_SF"/>
    <property type="match status" value="1"/>
</dbReference>
<feature type="region of interest" description="Disordered" evidence="3">
    <location>
        <begin position="402"/>
        <end position="504"/>
    </location>
</feature>
<dbReference type="Gramene" id="OIW01296">
    <property type="protein sequence ID" value="OIW01296"/>
    <property type="gene ID" value="TanjilG_10457"/>
</dbReference>
<dbReference type="GO" id="GO:0005829">
    <property type="term" value="C:cytosol"/>
    <property type="evidence" value="ECO:0007669"/>
    <property type="project" value="TreeGrafter"/>
</dbReference>
<dbReference type="Proteomes" id="UP000188354">
    <property type="component" value="Chromosome LG11"/>
</dbReference>
<dbReference type="CDD" id="cd00780">
    <property type="entry name" value="NTF2"/>
    <property type="match status" value="1"/>
</dbReference>
<evidence type="ECO:0000259" key="4">
    <source>
        <dbReference type="PROSITE" id="PS50102"/>
    </source>
</evidence>
<keyword evidence="1 2" id="KW-0694">RNA-binding</keyword>
<dbReference type="FunFam" id="3.10.450.50:FF:000003">
    <property type="entry name" value="Nuclear transport factor 2 family protein"/>
    <property type="match status" value="1"/>
</dbReference>
<dbReference type="SMART" id="SM00360">
    <property type="entry name" value="RRM"/>
    <property type="match status" value="1"/>
</dbReference>
<dbReference type="AlphaFoldDB" id="A0A4P1R4J9"/>